<sequence>MNDRLEEIKKRYIRETMDHDTAWLIAEVERLRCKVVGHEVCQKWSNKEIESLQSQLAQMETERNNLRSVDLSQREALQELENKLAAVGEELAASRVVMDNQQTAIEKCDNKLAEAEEFIESQSKDICGYLNKIAMVEKKWDGAEKENAKLEEQVEELENPSIEVKSIQCDRCGEILVNIPKLQLRHQCNDPAQGSGRL</sequence>
<dbReference type="AlphaFoldDB" id="A0A0F9QWH1"/>
<accession>A0A0F9QWH1</accession>
<proteinExistence type="predicted"/>
<protein>
    <submittedName>
        <fullName evidence="2">Uncharacterized protein</fullName>
    </submittedName>
</protein>
<evidence type="ECO:0000256" key="1">
    <source>
        <dbReference type="SAM" id="Coils"/>
    </source>
</evidence>
<comment type="caution">
    <text evidence="2">The sequence shown here is derived from an EMBL/GenBank/DDBJ whole genome shotgun (WGS) entry which is preliminary data.</text>
</comment>
<dbReference type="EMBL" id="LAZR01001208">
    <property type="protein sequence ID" value="KKN48705.1"/>
    <property type="molecule type" value="Genomic_DNA"/>
</dbReference>
<keyword evidence="1" id="KW-0175">Coiled coil</keyword>
<organism evidence="2">
    <name type="scientific">marine sediment metagenome</name>
    <dbReference type="NCBI Taxonomy" id="412755"/>
    <lineage>
        <taxon>unclassified sequences</taxon>
        <taxon>metagenomes</taxon>
        <taxon>ecological metagenomes</taxon>
    </lineage>
</organism>
<name>A0A0F9QWH1_9ZZZZ</name>
<evidence type="ECO:0000313" key="2">
    <source>
        <dbReference type="EMBL" id="KKN48705.1"/>
    </source>
</evidence>
<feature type="coiled-coil region" evidence="1">
    <location>
        <begin position="42"/>
        <end position="160"/>
    </location>
</feature>
<gene>
    <name evidence="2" type="ORF">LCGC14_0650240</name>
</gene>
<reference evidence="2" key="1">
    <citation type="journal article" date="2015" name="Nature">
        <title>Complex archaea that bridge the gap between prokaryotes and eukaryotes.</title>
        <authorList>
            <person name="Spang A."/>
            <person name="Saw J.H."/>
            <person name="Jorgensen S.L."/>
            <person name="Zaremba-Niedzwiedzka K."/>
            <person name="Martijn J."/>
            <person name="Lind A.E."/>
            <person name="van Eijk R."/>
            <person name="Schleper C."/>
            <person name="Guy L."/>
            <person name="Ettema T.J."/>
        </authorList>
    </citation>
    <scope>NUCLEOTIDE SEQUENCE</scope>
</reference>